<dbReference type="GO" id="GO:0008289">
    <property type="term" value="F:lipid binding"/>
    <property type="evidence" value="ECO:0007669"/>
    <property type="project" value="UniProtKB-KW"/>
</dbReference>
<dbReference type="PANTHER" id="PTHR33434:SF2">
    <property type="entry name" value="FATTY ACID-BINDING PROTEIN TM_1468"/>
    <property type="match status" value="1"/>
</dbReference>
<dbReference type="Pfam" id="PF02645">
    <property type="entry name" value="DegV"/>
    <property type="match status" value="1"/>
</dbReference>
<dbReference type="SUPFAM" id="SSF82549">
    <property type="entry name" value="DAK1/DegV-like"/>
    <property type="match status" value="1"/>
</dbReference>
<dbReference type="eggNOG" id="COG1307">
    <property type="taxonomic scope" value="Bacteria"/>
</dbReference>
<dbReference type="InterPro" id="IPR043168">
    <property type="entry name" value="DegV_C"/>
</dbReference>
<keyword evidence="3" id="KW-1185">Reference proteome</keyword>
<accession>A0A017T601</accession>
<organism evidence="2 3">
    <name type="scientific">Chondromyces apiculatus DSM 436</name>
    <dbReference type="NCBI Taxonomy" id="1192034"/>
    <lineage>
        <taxon>Bacteria</taxon>
        <taxon>Pseudomonadati</taxon>
        <taxon>Myxococcota</taxon>
        <taxon>Polyangia</taxon>
        <taxon>Polyangiales</taxon>
        <taxon>Polyangiaceae</taxon>
        <taxon>Chondromyces</taxon>
    </lineage>
</organism>
<evidence type="ECO:0000313" key="2">
    <source>
        <dbReference type="EMBL" id="EYF04629.1"/>
    </source>
</evidence>
<evidence type="ECO:0000256" key="1">
    <source>
        <dbReference type="ARBA" id="ARBA00023121"/>
    </source>
</evidence>
<dbReference type="PROSITE" id="PS51482">
    <property type="entry name" value="DEGV"/>
    <property type="match status" value="1"/>
</dbReference>
<dbReference type="NCBIfam" id="TIGR00762">
    <property type="entry name" value="DegV"/>
    <property type="match status" value="1"/>
</dbReference>
<dbReference type="EMBL" id="ASRX01000031">
    <property type="protein sequence ID" value="EYF04629.1"/>
    <property type="molecule type" value="Genomic_DNA"/>
</dbReference>
<dbReference type="PANTHER" id="PTHR33434">
    <property type="entry name" value="DEGV DOMAIN-CONTAINING PROTEIN DR_1986-RELATED"/>
    <property type="match status" value="1"/>
</dbReference>
<dbReference type="Gene3D" id="3.30.1180.10">
    <property type="match status" value="1"/>
</dbReference>
<comment type="caution">
    <text evidence="2">The sequence shown here is derived from an EMBL/GenBank/DDBJ whole genome shotgun (WGS) entry which is preliminary data.</text>
</comment>
<proteinExistence type="predicted"/>
<protein>
    <submittedName>
        <fullName evidence="2">DegV family protein</fullName>
    </submittedName>
</protein>
<sequence length="298" mass="31660">MIIVTNPGSNLPAAVVERYGILVAPQQIVVDGVAHDTRHGVDMAMVEGWVRSAKEHPHVVGTTAAEFVSVLRGATRQDREVLVIMTSRKIIGSFDAAQVAARTLLRMTGNEGVRVVVCDTGVTDAGAGMACILAGEARAAGLSLDEVVQLLDAYRTQVRFGFLTETLEYLVKGGRATALRALLANVLGVRPLVAFNEGELRVVAKVSTKVEPGEALAQWVEGSLGPGRRIWAAIFHGGVPERAVKTAVALRKRLDVSFLWIMPLSPSIYLHTGPGAVGVAVVPLSVLPWWPDAAPLIG</sequence>
<keyword evidence="1" id="KW-0446">Lipid-binding</keyword>
<dbReference type="STRING" id="1192034.CAP_4305"/>
<reference evidence="2 3" key="1">
    <citation type="submission" date="2013-05" db="EMBL/GenBank/DDBJ databases">
        <title>Genome assembly of Chondromyces apiculatus DSM 436.</title>
        <authorList>
            <person name="Sharma G."/>
            <person name="Khatri I."/>
            <person name="Kaur C."/>
            <person name="Mayilraj S."/>
            <person name="Subramanian S."/>
        </authorList>
    </citation>
    <scope>NUCLEOTIDE SEQUENCE [LARGE SCALE GENOMIC DNA]</scope>
    <source>
        <strain evidence="2 3">DSM 436</strain>
    </source>
</reference>
<dbReference type="Gene3D" id="3.40.50.10170">
    <property type="match status" value="1"/>
</dbReference>
<dbReference type="InterPro" id="IPR003797">
    <property type="entry name" value="DegV"/>
</dbReference>
<dbReference type="RefSeq" id="WP_044243825.1">
    <property type="nucleotide sequence ID" value="NZ_ASRX01000031.1"/>
</dbReference>
<name>A0A017T601_9BACT</name>
<evidence type="ECO:0000313" key="3">
    <source>
        <dbReference type="Proteomes" id="UP000019678"/>
    </source>
</evidence>
<dbReference type="AlphaFoldDB" id="A0A017T601"/>
<dbReference type="InterPro" id="IPR050270">
    <property type="entry name" value="DegV_domain_contain"/>
</dbReference>
<dbReference type="Proteomes" id="UP000019678">
    <property type="component" value="Unassembled WGS sequence"/>
</dbReference>
<gene>
    <name evidence="2" type="ORF">CAP_4305</name>
</gene>